<accession>A0A9D4GFY3</accession>
<evidence type="ECO:0000313" key="1">
    <source>
        <dbReference type="EMBL" id="KAH3814275.1"/>
    </source>
</evidence>
<proteinExistence type="predicted"/>
<comment type="caution">
    <text evidence="1">The sequence shown here is derived from an EMBL/GenBank/DDBJ whole genome shotgun (WGS) entry which is preliminary data.</text>
</comment>
<reference evidence="1" key="2">
    <citation type="submission" date="2020-11" db="EMBL/GenBank/DDBJ databases">
        <authorList>
            <person name="McCartney M.A."/>
            <person name="Auch B."/>
            <person name="Kono T."/>
            <person name="Mallez S."/>
            <person name="Becker A."/>
            <person name="Gohl D.M."/>
            <person name="Silverstein K.A.T."/>
            <person name="Koren S."/>
            <person name="Bechman K.B."/>
            <person name="Herman A."/>
            <person name="Abrahante J.E."/>
            <person name="Garbe J."/>
        </authorList>
    </citation>
    <scope>NUCLEOTIDE SEQUENCE</scope>
    <source>
        <strain evidence="1">Duluth1</strain>
        <tissue evidence="1">Whole animal</tissue>
    </source>
</reference>
<sequence>MTRAFSGAISGGGSGPDEIALNAANRIIENSMASGDTNKRLVETLEKLINLRDVVKNRQQRNGSRAIAELYSKRVGMENDGHKHKAKNRNRLLLSATSITKTASSLGRSAASNETPDPRAIQNTAQTHRCFASGFPAAEISFLVTVTGTACRSTTPTRAKRMQMMYKVWQR</sequence>
<reference evidence="1" key="1">
    <citation type="journal article" date="2019" name="bioRxiv">
        <title>The Genome of the Zebra Mussel, Dreissena polymorpha: A Resource for Invasive Species Research.</title>
        <authorList>
            <person name="McCartney M.A."/>
            <person name="Auch B."/>
            <person name="Kono T."/>
            <person name="Mallez S."/>
            <person name="Zhang Y."/>
            <person name="Obille A."/>
            <person name="Becker A."/>
            <person name="Abrahante J.E."/>
            <person name="Garbe J."/>
            <person name="Badalamenti J.P."/>
            <person name="Herman A."/>
            <person name="Mangelson H."/>
            <person name="Liachko I."/>
            <person name="Sullivan S."/>
            <person name="Sone E.D."/>
            <person name="Koren S."/>
            <person name="Silverstein K.A.T."/>
            <person name="Beckman K.B."/>
            <person name="Gohl D.M."/>
        </authorList>
    </citation>
    <scope>NUCLEOTIDE SEQUENCE</scope>
    <source>
        <strain evidence="1">Duluth1</strain>
        <tissue evidence="1">Whole animal</tissue>
    </source>
</reference>
<keyword evidence="2" id="KW-1185">Reference proteome</keyword>
<name>A0A9D4GFY3_DREPO</name>
<gene>
    <name evidence="1" type="ORF">DPMN_142770</name>
</gene>
<protein>
    <submittedName>
        <fullName evidence="1">Uncharacterized protein</fullName>
    </submittedName>
</protein>
<organism evidence="1 2">
    <name type="scientific">Dreissena polymorpha</name>
    <name type="common">Zebra mussel</name>
    <name type="synonym">Mytilus polymorpha</name>
    <dbReference type="NCBI Taxonomy" id="45954"/>
    <lineage>
        <taxon>Eukaryota</taxon>
        <taxon>Metazoa</taxon>
        <taxon>Spiralia</taxon>
        <taxon>Lophotrochozoa</taxon>
        <taxon>Mollusca</taxon>
        <taxon>Bivalvia</taxon>
        <taxon>Autobranchia</taxon>
        <taxon>Heteroconchia</taxon>
        <taxon>Euheterodonta</taxon>
        <taxon>Imparidentia</taxon>
        <taxon>Neoheterodontei</taxon>
        <taxon>Myida</taxon>
        <taxon>Dreissenoidea</taxon>
        <taxon>Dreissenidae</taxon>
        <taxon>Dreissena</taxon>
    </lineage>
</organism>
<dbReference type="AlphaFoldDB" id="A0A9D4GFY3"/>
<dbReference type="Proteomes" id="UP000828390">
    <property type="component" value="Unassembled WGS sequence"/>
</dbReference>
<dbReference type="EMBL" id="JAIWYP010000006">
    <property type="protein sequence ID" value="KAH3814275.1"/>
    <property type="molecule type" value="Genomic_DNA"/>
</dbReference>
<evidence type="ECO:0000313" key="2">
    <source>
        <dbReference type="Proteomes" id="UP000828390"/>
    </source>
</evidence>